<dbReference type="Gene3D" id="3.90.930.1">
    <property type="match status" value="1"/>
</dbReference>
<name>A0A183DP65_9BILA</name>
<dbReference type="OrthoDB" id="5838307at2759"/>
<evidence type="ECO:0000313" key="2">
    <source>
        <dbReference type="EMBL" id="VDN17535.1"/>
    </source>
</evidence>
<reference evidence="4" key="1">
    <citation type="submission" date="2016-06" db="UniProtKB">
        <authorList>
            <consortium name="WormBaseParasite"/>
        </authorList>
    </citation>
    <scope>IDENTIFICATION</scope>
</reference>
<feature type="region of interest" description="Disordered" evidence="1">
    <location>
        <begin position="560"/>
        <end position="602"/>
    </location>
</feature>
<evidence type="ECO:0000313" key="3">
    <source>
        <dbReference type="Proteomes" id="UP000271098"/>
    </source>
</evidence>
<dbReference type="Proteomes" id="UP000271098">
    <property type="component" value="Unassembled WGS sequence"/>
</dbReference>
<reference evidence="2 3" key="2">
    <citation type="submission" date="2018-11" db="EMBL/GenBank/DDBJ databases">
        <authorList>
            <consortium name="Pathogen Informatics"/>
        </authorList>
    </citation>
    <scope>NUCLEOTIDE SEQUENCE [LARGE SCALE GENOMIC DNA]</scope>
</reference>
<sequence length="808" mass="88531">MNFGFLLTPSCHFGLSGTGAAFLLPDGCTAGADRTPDDGWARLRRQSQHAGTASSSKNSVLCCALLSLGAALLPVLIARFGASRPLLQQLHRHFLLSEADECWLFTGMTFMSGGLARGASSSLDPGQDIKDRNLVQIFKRLHMEHDLESFDFDGSLKFQSLDTAKAHPAEKLDEERTGRTRPRKIHDYALMAKGQGVLKNLVGCLSRSCSVPAEPGENSMTSQRSLYKNHRTILSSGWRTSCAVRKRNKRLALSSKSKSVNGNGSRRMGATRSRFSTQVPVRGRIKEHFGLRANNIKQAFGLSKSVFLDESWELQFRIPDKWYKQGMKPKMKKQLREVALKHLKNAIELAKLRHPEDFVKHFADFLGPSATNESDEKLEKENEVVQKKEQLSNFRSGLSTVTSPVGVYESGDTNSSKRVRKMPRAMEGFAVGYEAQRGKRARKTVRSFPAPGEAKQSAQKIAFISGLSSGVPGLRKPIEQPVAEMIETHRPQESLESGDAEVFNECGKLEETNKNPAVGDAEAFNENGKLKEANKSLADGDAEAVSEDGKLEEACKTLADGDPEAFNEGGKLEETNSSSVDGDAEAFSENGKSEEANKNMADGNAEAFDRDGKLEEANKNSADGNAEAFNEGGKLEEANSNSADGNAEAFDEGGELEEANRNPADEDTEAFDEHGKLEINESLADGDAEAFNEDGKLEEANKSVMVRDADAFNEDGKVKEASKGLTDGVGHRNANLREKVKRRLSLQDYEVATKHVHTVRSRSCDVELSSYLATYWTESDGSRLELDCTSVFCTFKLAQKLRGVFLSA</sequence>
<proteinExistence type="predicted"/>
<gene>
    <name evidence="2" type="ORF">GPUH_LOCUS10506</name>
</gene>
<protein>
    <submittedName>
        <fullName evidence="4">CaM_binding domain-containing protein</fullName>
    </submittedName>
</protein>
<feature type="compositionally biased region" description="Low complexity" evidence="1">
    <location>
        <begin position="254"/>
        <end position="265"/>
    </location>
</feature>
<dbReference type="WBParaSite" id="GPUH_0001051901-mRNA-1">
    <property type="protein sequence ID" value="GPUH_0001051901-mRNA-1"/>
    <property type="gene ID" value="GPUH_0001051901"/>
</dbReference>
<keyword evidence="3" id="KW-1185">Reference proteome</keyword>
<accession>A0A183DP65</accession>
<dbReference type="EMBL" id="UYRT01078008">
    <property type="protein sequence ID" value="VDN17535.1"/>
    <property type="molecule type" value="Genomic_DNA"/>
</dbReference>
<evidence type="ECO:0000313" key="4">
    <source>
        <dbReference type="WBParaSite" id="GPUH_0001051901-mRNA-1"/>
    </source>
</evidence>
<feature type="region of interest" description="Disordered" evidence="1">
    <location>
        <begin position="253"/>
        <end position="275"/>
    </location>
</feature>
<organism evidence="4">
    <name type="scientific">Gongylonema pulchrum</name>
    <dbReference type="NCBI Taxonomy" id="637853"/>
    <lineage>
        <taxon>Eukaryota</taxon>
        <taxon>Metazoa</taxon>
        <taxon>Ecdysozoa</taxon>
        <taxon>Nematoda</taxon>
        <taxon>Chromadorea</taxon>
        <taxon>Rhabditida</taxon>
        <taxon>Spirurina</taxon>
        <taxon>Spiruromorpha</taxon>
        <taxon>Spiruroidea</taxon>
        <taxon>Gongylonematidae</taxon>
        <taxon>Gongylonema</taxon>
    </lineage>
</organism>
<dbReference type="AlphaFoldDB" id="A0A183DP65"/>
<evidence type="ECO:0000256" key="1">
    <source>
        <dbReference type="SAM" id="MobiDB-lite"/>
    </source>
</evidence>